<dbReference type="InterPro" id="IPR002328">
    <property type="entry name" value="ADH_Zn_CS"/>
</dbReference>
<organism evidence="8 9">
    <name type="scientific">Rothia mucilaginosa (strain DY-18)</name>
    <name type="common">Stomatococcus mucilaginosus</name>
    <dbReference type="NCBI Taxonomy" id="680646"/>
    <lineage>
        <taxon>Bacteria</taxon>
        <taxon>Bacillati</taxon>
        <taxon>Actinomycetota</taxon>
        <taxon>Actinomycetes</taxon>
        <taxon>Micrococcales</taxon>
        <taxon>Micrococcaceae</taxon>
        <taxon>Rothia</taxon>
    </lineage>
</organism>
<dbReference type="GO" id="GO:0008270">
    <property type="term" value="F:zinc ion binding"/>
    <property type="evidence" value="ECO:0007669"/>
    <property type="project" value="InterPro"/>
</dbReference>
<dbReference type="GO" id="GO:0016491">
    <property type="term" value="F:oxidoreductase activity"/>
    <property type="evidence" value="ECO:0007669"/>
    <property type="project" value="UniProtKB-KW"/>
</dbReference>
<dbReference type="AlphaFoldDB" id="D2NTC3"/>
<dbReference type="InterPro" id="IPR020843">
    <property type="entry name" value="ER"/>
</dbReference>
<evidence type="ECO:0000256" key="5">
    <source>
        <dbReference type="ARBA" id="ARBA00023002"/>
    </source>
</evidence>
<dbReference type="PROSITE" id="PS00059">
    <property type="entry name" value="ADH_ZINC"/>
    <property type="match status" value="1"/>
</dbReference>
<evidence type="ECO:0000313" key="8">
    <source>
        <dbReference type="EMBL" id="BAI64899.1"/>
    </source>
</evidence>
<evidence type="ECO:0000256" key="2">
    <source>
        <dbReference type="ARBA" id="ARBA00008072"/>
    </source>
</evidence>
<reference evidence="9" key="1">
    <citation type="submission" date="2009-07" db="EMBL/GenBank/DDBJ databases">
        <title>Complete genome sequence of Rothia mucilaginosa DJ.</title>
        <authorList>
            <person name="Yamane K."/>
            <person name="Nambu T."/>
            <person name="Mashimo C."/>
            <person name="Sugimori C."/>
            <person name="Yamanaka T."/>
            <person name="Leung K."/>
            <person name="Fukushima H."/>
        </authorList>
    </citation>
    <scope>NUCLEOTIDE SEQUENCE [LARGE SCALE GENOMIC DNA]</scope>
    <source>
        <strain evidence="9">DY-18</strain>
    </source>
</reference>
<comment type="cofactor">
    <cofactor evidence="1 6">
        <name>Zn(2+)</name>
        <dbReference type="ChEBI" id="CHEBI:29105"/>
    </cofactor>
</comment>
<dbReference type="SMART" id="SM00829">
    <property type="entry name" value="PKS_ER"/>
    <property type="match status" value="1"/>
</dbReference>
<name>D2NTC3_ROTMD</name>
<feature type="domain" description="Enoyl reductase (ER)" evidence="7">
    <location>
        <begin position="57"/>
        <end position="378"/>
    </location>
</feature>
<dbReference type="SUPFAM" id="SSF51735">
    <property type="entry name" value="NAD(P)-binding Rossmann-fold domains"/>
    <property type="match status" value="1"/>
</dbReference>
<gene>
    <name evidence="8" type="ordered locus">RMDY18_10670</name>
</gene>
<evidence type="ECO:0000256" key="1">
    <source>
        <dbReference type="ARBA" id="ARBA00001947"/>
    </source>
</evidence>
<evidence type="ECO:0000313" key="9">
    <source>
        <dbReference type="Proteomes" id="UP000001883"/>
    </source>
</evidence>
<dbReference type="CDD" id="cd08233">
    <property type="entry name" value="butanediol_DH_like"/>
    <property type="match status" value="1"/>
</dbReference>
<evidence type="ECO:0000256" key="3">
    <source>
        <dbReference type="ARBA" id="ARBA00022723"/>
    </source>
</evidence>
<comment type="similarity">
    <text evidence="2 6">Belongs to the zinc-containing alcohol dehydrogenase family.</text>
</comment>
<accession>D2NTC3</accession>
<reference evidence="8 9" key="3">
    <citation type="journal article" date="2010" name="Sequencing">
        <title>Complete Genome Sequence of Rothia mucilaginosa DY-18: A Clinical Isolate with Dense Meshwork-Like Structures from a Persistent Apical Periodontitis Lesion.</title>
        <authorList>
            <person name="Yamane K."/>
            <person name="Nambu T."/>
            <person name="Yamanaka T."/>
            <person name="Mashimo C."/>
            <person name="Sugimori C."/>
            <person name="Leung K.-P."/>
            <person name="Fukushima H."/>
        </authorList>
    </citation>
    <scope>NUCLEOTIDE SEQUENCE [LARGE SCALE GENOMIC DNA]</scope>
    <source>
        <strain evidence="8 9">DY-18</strain>
    </source>
</reference>
<keyword evidence="5" id="KW-0560">Oxidoreductase</keyword>
<dbReference type="KEGG" id="rmu:RMDY18_10670"/>
<dbReference type="Pfam" id="PF00107">
    <property type="entry name" value="ADH_zinc_N"/>
    <property type="match status" value="1"/>
</dbReference>
<keyword evidence="4 6" id="KW-0862">Zinc</keyword>
<proteinExistence type="inferred from homology"/>
<dbReference type="InterPro" id="IPR011032">
    <property type="entry name" value="GroES-like_sf"/>
</dbReference>
<dbReference type="STRING" id="680646.RMDY18_10670"/>
<evidence type="ECO:0000259" key="7">
    <source>
        <dbReference type="SMART" id="SM00829"/>
    </source>
</evidence>
<protein>
    <submittedName>
        <fullName evidence="8">Threonine dehydrogenase</fullName>
    </submittedName>
</protein>
<dbReference type="HOGENOM" id="CLU_026673_11_0_11"/>
<dbReference type="eggNOG" id="COG1063">
    <property type="taxonomic scope" value="Bacteria"/>
</dbReference>
<reference evidence="8 9" key="2">
    <citation type="journal article" date="2010" name="J Osaka Dent Univ">
        <title>Isolation and identification of Rothia mucilaginosa from persistent apical periodontitis lesions.</title>
        <authorList>
            <person name="Yamane K."/>
            <person name="Yoshida M."/>
            <person name="Fujihira T."/>
            <person name="Baba T."/>
            <person name="Tsuji N."/>
            <person name="Hayashi H."/>
            <person name="Sugimori C."/>
            <person name="Yamanaka T."/>
            <person name="Mashimo C."/>
            <person name="Nambu T."/>
            <person name="Kawai H."/>
            <person name="Fukushima H."/>
        </authorList>
    </citation>
    <scope>NUCLEOTIDE SEQUENCE [LARGE SCALE GENOMIC DNA]</scope>
    <source>
        <strain evidence="8 9">DY-18</strain>
    </source>
</reference>
<dbReference type="Gene3D" id="3.90.180.10">
    <property type="entry name" value="Medium-chain alcohol dehydrogenases, catalytic domain"/>
    <property type="match status" value="1"/>
</dbReference>
<dbReference type="PANTHER" id="PTHR43161">
    <property type="entry name" value="SORBITOL DEHYDROGENASE"/>
    <property type="match status" value="1"/>
</dbReference>
<dbReference type="Gene3D" id="3.40.50.720">
    <property type="entry name" value="NAD(P)-binding Rossmann-like Domain"/>
    <property type="match status" value="1"/>
</dbReference>
<evidence type="ECO:0000256" key="6">
    <source>
        <dbReference type="RuleBase" id="RU361277"/>
    </source>
</evidence>
<dbReference type="InterPro" id="IPR013149">
    <property type="entry name" value="ADH-like_C"/>
</dbReference>
<dbReference type="Pfam" id="PF08240">
    <property type="entry name" value="ADH_N"/>
    <property type="match status" value="1"/>
</dbReference>
<dbReference type="SUPFAM" id="SSF50129">
    <property type="entry name" value="GroES-like"/>
    <property type="match status" value="1"/>
</dbReference>
<dbReference type="EMBL" id="AP011540">
    <property type="protein sequence ID" value="BAI64899.1"/>
    <property type="molecule type" value="Genomic_DNA"/>
</dbReference>
<sequence>MRMPAGQFTTGPNHVVWASVNTVTDPWMRTVPASTHRSERHNHAKELHPMKAARFYDRNDIRIEDIPAPEAAAGEVLVKVAWCGICGTDLHEYLDGPIFCPQHGHPHPISGEDSPVTLGHEFSGVVEALGEGVDDLEVGDHVVVEPYIIRDDVYTGPDSKDYHLSKDMNFIGLAGRGGGLSEKVAVKRRWVHKIPNNIPLDEAALIEPLSVGYHAVERAGEFEEGAFALVTGAGPIGLLTSAVLKAKGAKVIISELSPLRRQKALDSGVADYAFSPAEVDVLAEIHKLTDGRGADIAFECTSVQPALDLILDALKPTGKVVIVSIWGKPASLDVQKVVLKELDIRGTIAYVNSHPETIKLVESGKIDLKPFITGKIAVEDLIDKGFDTLINHNETAVKILVTTDPERLAE</sequence>
<dbReference type="PANTHER" id="PTHR43161:SF26">
    <property type="entry name" value="GALACTITOL 1-PHOSPHATE 5-DEHYDROGENASE"/>
    <property type="match status" value="1"/>
</dbReference>
<keyword evidence="9" id="KW-1185">Reference proteome</keyword>
<dbReference type="Proteomes" id="UP000001883">
    <property type="component" value="Chromosome"/>
</dbReference>
<dbReference type="InterPro" id="IPR036291">
    <property type="entry name" value="NAD(P)-bd_dom_sf"/>
</dbReference>
<evidence type="ECO:0000256" key="4">
    <source>
        <dbReference type="ARBA" id="ARBA00022833"/>
    </source>
</evidence>
<dbReference type="InterPro" id="IPR013154">
    <property type="entry name" value="ADH-like_N"/>
</dbReference>
<keyword evidence="3 6" id="KW-0479">Metal-binding</keyword>